<protein>
    <submittedName>
        <fullName evidence="1">Uncharacterized protein</fullName>
    </submittedName>
</protein>
<dbReference type="EMBL" id="JANHOG010002206">
    <property type="protein sequence ID" value="KAJ3525940.1"/>
    <property type="molecule type" value="Genomic_DNA"/>
</dbReference>
<reference evidence="1" key="1">
    <citation type="submission" date="2022-07" db="EMBL/GenBank/DDBJ databases">
        <title>Genome Sequence of Phlebia brevispora.</title>
        <authorList>
            <person name="Buettner E."/>
        </authorList>
    </citation>
    <scope>NUCLEOTIDE SEQUENCE</scope>
    <source>
        <strain evidence="1">MPL23</strain>
    </source>
</reference>
<organism evidence="1 2">
    <name type="scientific">Phlebia brevispora</name>
    <dbReference type="NCBI Taxonomy" id="194682"/>
    <lineage>
        <taxon>Eukaryota</taxon>
        <taxon>Fungi</taxon>
        <taxon>Dikarya</taxon>
        <taxon>Basidiomycota</taxon>
        <taxon>Agaricomycotina</taxon>
        <taxon>Agaricomycetes</taxon>
        <taxon>Polyporales</taxon>
        <taxon>Meruliaceae</taxon>
        <taxon>Phlebia</taxon>
    </lineage>
</organism>
<comment type="caution">
    <text evidence="1">The sequence shown here is derived from an EMBL/GenBank/DDBJ whole genome shotgun (WGS) entry which is preliminary data.</text>
</comment>
<accession>A0ACC1RUQ7</accession>
<gene>
    <name evidence="1" type="ORF">NM688_g8326</name>
</gene>
<keyword evidence="2" id="KW-1185">Reference proteome</keyword>
<evidence type="ECO:0000313" key="1">
    <source>
        <dbReference type="EMBL" id="KAJ3525940.1"/>
    </source>
</evidence>
<evidence type="ECO:0000313" key="2">
    <source>
        <dbReference type="Proteomes" id="UP001148662"/>
    </source>
</evidence>
<dbReference type="Proteomes" id="UP001148662">
    <property type="component" value="Unassembled WGS sequence"/>
</dbReference>
<proteinExistence type="predicted"/>
<sequence>MDCKSRAGKAPAYENDVVSSADASAPRRPSAYITDTETPIAQNMRLQSARCVRGCAGNIASSEAIPLRPLGQSGPSPVDLRAFAMKFSSSLKFNAVAEWWDEYIAYDTLKKYVYQLEKQQAGFHDTIHDLEANENTSLIRSTDHVSTDALFIPLLDRELKKVGLFYESQEEELLNEVTELEKLIEEQENFGPDVGHQYDREEYGDDEDEDEDDDFVPQSPEATWSRSPMSSRRRRSASDTNGYVPSGSRRPDTRHNRRYSLSSNEDHADLEASIASLRSAAHAEASAQPQLAQLTIPQGSGRGQSTSRSPIRSARTLASKIFAKDSVSSTIQAPETVWTARNNYAMDVQLLFKRRITNLYLSLASLKSYVELNHSGFRKILKKYDKVMESDVGEKLHVIDKRSNVSPQLKDHYLHDVVEQAHPFTMAAKDRLNRAMDRRDAN</sequence>
<name>A0ACC1RUQ7_9APHY</name>